<name>A0A4V5NE92_9PEZI</name>
<dbReference type="AlphaFoldDB" id="A0A4V5NE92"/>
<dbReference type="Pfam" id="PF20055">
    <property type="entry name" value="DUF6454"/>
    <property type="match status" value="1"/>
</dbReference>
<dbReference type="EMBL" id="NAJQ01000656">
    <property type="protein sequence ID" value="TKA66299.1"/>
    <property type="molecule type" value="Genomic_DNA"/>
</dbReference>
<gene>
    <name evidence="1" type="ORF">B0A55_10895</name>
</gene>
<sequence length="332" mass="35885">STSPGVPLVPSPVPPGHAQSDGDEIISLFQTLGRTTVWKSIANISFEGDTYEPEGMVRLASGGIERYIVSAGEYTVPTVHYIGSLNGTDRTAGAGFGHLIVFSGNGSRIADATLTPQGAIEYHNGGIDFDGEHIWCTIAQYRPDTTAYVARVNPATLVPQTVLHIKDHEGGIVHDTLTNKIWTLNWGGRNASTFNLNDLPSNAADAGIFTWPQSVVRNPSYFVDYQDCKFLGHSRSYHWRPVMLCSGVWNAGAFNLGGIALVVAETMLPLAEVPVEMTSAAGWPVTQNPVEVAVVDGKLRMYWLPEQHNSTLFVYEAEPGSPFEYGGTGGLY</sequence>
<feature type="non-terminal residue" evidence="1">
    <location>
        <position position="1"/>
    </location>
</feature>
<dbReference type="OrthoDB" id="71437at2759"/>
<protein>
    <recommendedName>
        <fullName evidence="3">SMP-30/Gluconolactonase/LRE-like region domain-containing protein</fullName>
    </recommendedName>
</protein>
<reference evidence="1 2" key="1">
    <citation type="submission" date="2017-03" db="EMBL/GenBank/DDBJ databases">
        <title>Genomes of endolithic fungi from Antarctica.</title>
        <authorList>
            <person name="Coleine C."/>
            <person name="Masonjones S."/>
            <person name="Stajich J.E."/>
        </authorList>
    </citation>
    <scope>NUCLEOTIDE SEQUENCE [LARGE SCALE GENOMIC DNA]</scope>
    <source>
        <strain evidence="1 2">CCFEE 5184</strain>
    </source>
</reference>
<comment type="caution">
    <text evidence="1">The sequence shown here is derived from an EMBL/GenBank/DDBJ whole genome shotgun (WGS) entry which is preliminary data.</text>
</comment>
<dbReference type="InterPro" id="IPR046312">
    <property type="entry name" value="DUF6454"/>
</dbReference>
<proteinExistence type="predicted"/>
<evidence type="ECO:0000313" key="1">
    <source>
        <dbReference type="EMBL" id="TKA66299.1"/>
    </source>
</evidence>
<evidence type="ECO:0008006" key="3">
    <source>
        <dbReference type="Google" id="ProtNLM"/>
    </source>
</evidence>
<evidence type="ECO:0000313" key="2">
    <source>
        <dbReference type="Proteomes" id="UP000309340"/>
    </source>
</evidence>
<organism evidence="1 2">
    <name type="scientific">Friedmanniomyces simplex</name>
    <dbReference type="NCBI Taxonomy" id="329884"/>
    <lineage>
        <taxon>Eukaryota</taxon>
        <taxon>Fungi</taxon>
        <taxon>Dikarya</taxon>
        <taxon>Ascomycota</taxon>
        <taxon>Pezizomycotina</taxon>
        <taxon>Dothideomycetes</taxon>
        <taxon>Dothideomycetidae</taxon>
        <taxon>Mycosphaerellales</taxon>
        <taxon>Teratosphaeriaceae</taxon>
        <taxon>Friedmanniomyces</taxon>
    </lineage>
</organism>
<accession>A0A4V5NE92</accession>
<keyword evidence="2" id="KW-1185">Reference proteome</keyword>
<dbReference type="Proteomes" id="UP000309340">
    <property type="component" value="Unassembled WGS sequence"/>
</dbReference>